<evidence type="ECO:0000256" key="1">
    <source>
        <dbReference type="ARBA" id="ARBA00023235"/>
    </source>
</evidence>
<evidence type="ECO:0000313" key="4">
    <source>
        <dbReference type="Proteomes" id="UP001515943"/>
    </source>
</evidence>
<name>A0ABX1FGQ0_9PSEU</name>
<dbReference type="Pfam" id="PF01361">
    <property type="entry name" value="Tautomerase"/>
    <property type="match status" value="1"/>
</dbReference>
<dbReference type="Gene3D" id="3.30.429.10">
    <property type="entry name" value="Macrophage Migration Inhibitory Factor"/>
    <property type="match status" value="1"/>
</dbReference>
<dbReference type="EMBL" id="VSRL01000046">
    <property type="protein sequence ID" value="NKE58133.1"/>
    <property type="molecule type" value="Genomic_DNA"/>
</dbReference>
<gene>
    <name evidence="3" type="ORF">FXN61_15370</name>
</gene>
<keyword evidence="1" id="KW-0413">Isomerase</keyword>
<feature type="domain" description="4-oxalocrotonate tautomerase-like" evidence="2">
    <location>
        <begin position="69"/>
        <end position="128"/>
    </location>
</feature>
<dbReference type="RefSeq" id="WP_167974549.1">
    <property type="nucleotide sequence ID" value="NZ_VSRL01000046.1"/>
</dbReference>
<keyword evidence="4" id="KW-1185">Reference proteome</keyword>
<dbReference type="Proteomes" id="UP001515943">
    <property type="component" value="Unassembled WGS sequence"/>
</dbReference>
<comment type="caution">
    <text evidence="3">The sequence shown here is derived from an EMBL/GenBank/DDBJ whole genome shotgun (WGS) entry which is preliminary data.</text>
</comment>
<proteinExistence type="predicted"/>
<dbReference type="SUPFAM" id="SSF55331">
    <property type="entry name" value="Tautomerase/MIF"/>
    <property type="match status" value="1"/>
</dbReference>
<evidence type="ECO:0000259" key="2">
    <source>
        <dbReference type="Pfam" id="PF01361"/>
    </source>
</evidence>
<reference evidence="3 4" key="1">
    <citation type="submission" date="2019-08" db="EMBL/GenBank/DDBJ databases">
        <title>Lentzea from Indian Himalayas.</title>
        <authorList>
            <person name="Mandal S."/>
            <person name="Mallick Gupta A."/>
            <person name="Maiti P.K."/>
            <person name="Sarkar J."/>
            <person name="Mandal S."/>
        </authorList>
    </citation>
    <scope>NUCLEOTIDE SEQUENCE [LARGE SCALE GENOMIC DNA]</scope>
    <source>
        <strain evidence="3 4">PSKA42</strain>
    </source>
</reference>
<organism evidence="3 4">
    <name type="scientific">Lentzea indica</name>
    <dbReference type="NCBI Taxonomy" id="2604800"/>
    <lineage>
        <taxon>Bacteria</taxon>
        <taxon>Bacillati</taxon>
        <taxon>Actinomycetota</taxon>
        <taxon>Actinomycetes</taxon>
        <taxon>Pseudonocardiales</taxon>
        <taxon>Pseudonocardiaceae</taxon>
        <taxon>Lentzea</taxon>
    </lineage>
</organism>
<dbReference type="InterPro" id="IPR014347">
    <property type="entry name" value="Tautomerase/MIF_sf"/>
</dbReference>
<dbReference type="InterPro" id="IPR004370">
    <property type="entry name" value="4-OT-like_dom"/>
</dbReference>
<sequence length="144" mass="15439">MPMIELTAPAGSLTDAGRKSVQRDLAALLLKWEGAPDNEFFRSVAWTYLHELPAGAQTTAEDDAPRFRVDVRVPAGALSDRRKAGLVREATALVLDAAGLGEADVMRVWVLIHEQAEGTWGAGGQIVRFAELRELAAKSADGVS</sequence>
<evidence type="ECO:0000313" key="3">
    <source>
        <dbReference type="EMBL" id="NKE58133.1"/>
    </source>
</evidence>
<protein>
    <submittedName>
        <fullName evidence="3">4-oxalocrotonate tautomerase</fullName>
    </submittedName>
</protein>
<accession>A0ABX1FGQ0</accession>